<keyword evidence="3" id="KW-1185">Reference proteome</keyword>
<gene>
    <name evidence="2" type="ORF">K0M31_006876</name>
</gene>
<dbReference type="Proteomes" id="UP001177670">
    <property type="component" value="Unassembled WGS sequence"/>
</dbReference>
<reference evidence="2" key="1">
    <citation type="submission" date="2021-10" db="EMBL/GenBank/DDBJ databases">
        <title>Melipona bicolor Genome sequencing and assembly.</title>
        <authorList>
            <person name="Araujo N.S."/>
            <person name="Arias M.C."/>
        </authorList>
    </citation>
    <scope>NUCLEOTIDE SEQUENCE</scope>
    <source>
        <strain evidence="2">USP_2M_L1-L4_2017</strain>
        <tissue evidence="2">Whole body</tissue>
    </source>
</reference>
<feature type="compositionally biased region" description="Polar residues" evidence="1">
    <location>
        <begin position="54"/>
        <end position="71"/>
    </location>
</feature>
<feature type="region of interest" description="Disordered" evidence="1">
    <location>
        <begin position="36"/>
        <end position="71"/>
    </location>
</feature>
<organism evidence="2 3">
    <name type="scientific">Melipona bicolor</name>
    <dbReference type="NCBI Taxonomy" id="60889"/>
    <lineage>
        <taxon>Eukaryota</taxon>
        <taxon>Metazoa</taxon>
        <taxon>Ecdysozoa</taxon>
        <taxon>Arthropoda</taxon>
        <taxon>Hexapoda</taxon>
        <taxon>Insecta</taxon>
        <taxon>Pterygota</taxon>
        <taxon>Neoptera</taxon>
        <taxon>Endopterygota</taxon>
        <taxon>Hymenoptera</taxon>
        <taxon>Apocrita</taxon>
        <taxon>Aculeata</taxon>
        <taxon>Apoidea</taxon>
        <taxon>Anthophila</taxon>
        <taxon>Apidae</taxon>
        <taxon>Melipona</taxon>
    </lineage>
</organism>
<protein>
    <submittedName>
        <fullName evidence="2">Uncharacterized protein</fullName>
    </submittedName>
</protein>
<accession>A0AA40FSI0</accession>
<proteinExistence type="predicted"/>
<sequence>MRSSNWFVYKNLQFVLETLETVCKLIEKRKQIEVFQTSQKSPKRKRQEEDHQLETASNSLVTCLSNSPIDA</sequence>
<comment type="caution">
    <text evidence="2">The sequence shown here is derived from an EMBL/GenBank/DDBJ whole genome shotgun (WGS) entry which is preliminary data.</text>
</comment>
<evidence type="ECO:0000256" key="1">
    <source>
        <dbReference type="SAM" id="MobiDB-lite"/>
    </source>
</evidence>
<name>A0AA40FSI0_9HYME</name>
<evidence type="ECO:0000313" key="2">
    <source>
        <dbReference type="EMBL" id="KAK1124528.1"/>
    </source>
</evidence>
<dbReference type="AlphaFoldDB" id="A0AA40FSI0"/>
<evidence type="ECO:0000313" key="3">
    <source>
        <dbReference type="Proteomes" id="UP001177670"/>
    </source>
</evidence>
<dbReference type="EMBL" id="JAHYIQ010000018">
    <property type="protein sequence ID" value="KAK1124528.1"/>
    <property type="molecule type" value="Genomic_DNA"/>
</dbReference>